<dbReference type="PANTHER" id="PTHR30532:SF26">
    <property type="entry name" value="IRON(3+)-HYDROXAMATE-BINDING PROTEIN FHUD"/>
    <property type="match status" value="1"/>
</dbReference>
<dbReference type="SUPFAM" id="SSF53807">
    <property type="entry name" value="Helical backbone' metal receptor"/>
    <property type="match status" value="1"/>
</dbReference>
<dbReference type="GO" id="GO:1901678">
    <property type="term" value="P:iron coordination entity transport"/>
    <property type="evidence" value="ECO:0007669"/>
    <property type="project" value="UniProtKB-ARBA"/>
</dbReference>
<comment type="caution">
    <text evidence="7">The sequence shown here is derived from an EMBL/GenBank/DDBJ whole genome shotgun (WGS) entry which is preliminary data.</text>
</comment>
<dbReference type="GO" id="GO:0030288">
    <property type="term" value="C:outer membrane-bounded periplasmic space"/>
    <property type="evidence" value="ECO:0007669"/>
    <property type="project" value="TreeGrafter"/>
</dbReference>
<protein>
    <submittedName>
        <fullName evidence="7">ABC transporter substrate-binding protein</fullName>
    </submittedName>
</protein>
<dbReference type="RefSeq" id="WP_063479856.1">
    <property type="nucleotide sequence ID" value="NZ_CP147845.1"/>
</dbReference>
<dbReference type="PROSITE" id="PS50983">
    <property type="entry name" value="FE_B12_PBP"/>
    <property type="match status" value="1"/>
</dbReference>
<dbReference type="InterPro" id="IPR051313">
    <property type="entry name" value="Bact_iron-sidero_bind"/>
</dbReference>
<dbReference type="GeneID" id="97555127"/>
<keyword evidence="4 5" id="KW-0732">Signal</keyword>
<comment type="similarity">
    <text evidence="2">Belongs to the bacterial solute-binding protein 8 family.</text>
</comment>
<evidence type="ECO:0000256" key="1">
    <source>
        <dbReference type="ARBA" id="ARBA00004196"/>
    </source>
</evidence>
<dbReference type="Gene3D" id="3.40.50.1980">
    <property type="entry name" value="Nitrogenase molybdenum iron protein domain"/>
    <property type="match status" value="2"/>
</dbReference>
<evidence type="ECO:0000256" key="4">
    <source>
        <dbReference type="ARBA" id="ARBA00022729"/>
    </source>
</evidence>
<evidence type="ECO:0000259" key="6">
    <source>
        <dbReference type="PROSITE" id="PS50983"/>
    </source>
</evidence>
<dbReference type="Pfam" id="PF01497">
    <property type="entry name" value="Peripla_BP_2"/>
    <property type="match status" value="1"/>
</dbReference>
<evidence type="ECO:0000313" key="7">
    <source>
        <dbReference type="EMBL" id="KZS43396.1"/>
    </source>
</evidence>
<feature type="signal peptide" evidence="5">
    <location>
        <begin position="1"/>
        <end position="22"/>
    </location>
</feature>
<evidence type="ECO:0000256" key="3">
    <source>
        <dbReference type="ARBA" id="ARBA00022448"/>
    </source>
</evidence>
<comment type="subcellular location">
    <subcellularLocation>
        <location evidence="1">Cell envelope</location>
    </subcellularLocation>
</comment>
<dbReference type="AlphaFoldDB" id="A0A163DRT6"/>
<evidence type="ECO:0000313" key="8">
    <source>
        <dbReference type="Proteomes" id="UP000076796"/>
    </source>
</evidence>
<dbReference type="STRING" id="59843.A3958_23765"/>
<evidence type="ECO:0000256" key="5">
    <source>
        <dbReference type="SAM" id="SignalP"/>
    </source>
</evidence>
<feature type="chain" id="PRO_5039097767" evidence="5">
    <location>
        <begin position="23"/>
        <end position="332"/>
    </location>
</feature>
<keyword evidence="3" id="KW-0813">Transport</keyword>
<feature type="domain" description="Fe/B12 periplasmic-binding" evidence="6">
    <location>
        <begin position="73"/>
        <end position="326"/>
    </location>
</feature>
<dbReference type="PROSITE" id="PS51257">
    <property type="entry name" value="PROKAR_LIPOPROTEIN"/>
    <property type="match status" value="1"/>
</dbReference>
<dbReference type="EMBL" id="LWMH01000002">
    <property type="protein sequence ID" value="KZS43396.1"/>
    <property type="molecule type" value="Genomic_DNA"/>
</dbReference>
<organism evidence="7 8">
    <name type="scientific">Paenibacillus glucanolyticus</name>
    <dbReference type="NCBI Taxonomy" id="59843"/>
    <lineage>
        <taxon>Bacteria</taxon>
        <taxon>Bacillati</taxon>
        <taxon>Bacillota</taxon>
        <taxon>Bacilli</taxon>
        <taxon>Bacillales</taxon>
        <taxon>Paenibacillaceae</taxon>
        <taxon>Paenibacillus</taxon>
    </lineage>
</organism>
<evidence type="ECO:0000256" key="2">
    <source>
        <dbReference type="ARBA" id="ARBA00008814"/>
    </source>
</evidence>
<proteinExistence type="inferred from homology"/>
<accession>A0A163DRT6</accession>
<dbReference type="InterPro" id="IPR002491">
    <property type="entry name" value="ABC_transptr_periplasmic_BD"/>
</dbReference>
<sequence length="332" mass="36838">MYKTKFRVLLYMFVLCSLWITACSGTENTTSSAGFAGETAVGAENQKSEASAPATRVIETIHGEIEIPAEPKRIVVDAYLPTLLLLGEKPVGATERDLGNVHIQDLIEGIESTGESATEKILELSPDLIISANSEPEIYEQLSKIAPTVIIPYETYRSVHEEVEGFGAMLGKEEEATKWLASFDEKIGELRIRMNAVMAEGETVSIFGAFGKGFYLYGDGIYRGGLAIYKELKLTPPERIKTELIDTGETFKEVSMEVLKDYAGDYIFLDESKGGTLDKDDKVWSSLEAVKQDRVFYLDAKRFWPYDPIAVLAQAQEVTDMIVAKKEKENAK</sequence>
<reference evidence="7" key="1">
    <citation type="journal article" date="2016" name="Genome Announc.">
        <title>Draft genomes of two strains of Paenibacillus glucanolyticus with capability to degrade lignocellulose.</title>
        <authorList>
            <person name="Mathews S.L."/>
            <person name="Pawlak J."/>
            <person name="Grunden A.M."/>
        </authorList>
    </citation>
    <scope>NUCLEOTIDE SEQUENCE [LARGE SCALE GENOMIC DNA]</scope>
    <source>
        <strain evidence="7">SLM1</strain>
    </source>
</reference>
<dbReference type="PANTHER" id="PTHR30532">
    <property type="entry name" value="IRON III DICITRATE-BINDING PERIPLASMIC PROTEIN"/>
    <property type="match status" value="1"/>
</dbReference>
<keyword evidence="8" id="KW-1185">Reference proteome</keyword>
<dbReference type="OrthoDB" id="2241086at2"/>
<name>A0A163DRT6_9BACL</name>
<gene>
    <name evidence="7" type="ORF">AWU65_25125</name>
</gene>
<dbReference type="Proteomes" id="UP000076796">
    <property type="component" value="Unassembled WGS sequence"/>
</dbReference>